<proteinExistence type="predicted"/>
<dbReference type="EMBL" id="BMPI01000055">
    <property type="protein sequence ID" value="GGM67121.1"/>
    <property type="molecule type" value="Genomic_DNA"/>
</dbReference>
<organism evidence="1 2">
    <name type="scientific">Dactylosporangium sucinum</name>
    <dbReference type="NCBI Taxonomy" id="1424081"/>
    <lineage>
        <taxon>Bacteria</taxon>
        <taxon>Bacillati</taxon>
        <taxon>Actinomycetota</taxon>
        <taxon>Actinomycetes</taxon>
        <taxon>Micromonosporales</taxon>
        <taxon>Micromonosporaceae</taxon>
        <taxon>Dactylosporangium</taxon>
    </lineage>
</organism>
<gene>
    <name evidence="1" type="ORF">GCM10007977_081020</name>
</gene>
<evidence type="ECO:0000313" key="1">
    <source>
        <dbReference type="EMBL" id="GGM67121.1"/>
    </source>
</evidence>
<reference evidence="1" key="2">
    <citation type="submission" date="2020-09" db="EMBL/GenBank/DDBJ databases">
        <authorList>
            <person name="Sun Q."/>
            <person name="Ohkuma M."/>
        </authorList>
    </citation>
    <scope>NUCLEOTIDE SEQUENCE</scope>
    <source>
        <strain evidence="1">JCM 19831</strain>
    </source>
</reference>
<reference evidence="1" key="1">
    <citation type="journal article" date="2014" name="Int. J. Syst. Evol. Microbiol.">
        <title>Complete genome sequence of Corynebacterium casei LMG S-19264T (=DSM 44701T), isolated from a smear-ripened cheese.</title>
        <authorList>
            <consortium name="US DOE Joint Genome Institute (JGI-PGF)"/>
            <person name="Walter F."/>
            <person name="Albersmeier A."/>
            <person name="Kalinowski J."/>
            <person name="Ruckert C."/>
        </authorList>
    </citation>
    <scope>NUCLEOTIDE SEQUENCE</scope>
    <source>
        <strain evidence="1">JCM 19831</strain>
    </source>
</reference>
<dbReference type="Proteomes" id="UP000642070">
    <property type="component" value="Unassembled WGS sequence"/>
</dbReference>
<protein>
    <submittedName>
        <fullName evidence="1">Uncharacterized protein</fullName>
    </submittedName>
</protein>
<dbReference type="AlphaFoldDB" id="A0A917U918"/>
<keyword evidence="2" id="KW-1185">Reference proteome</keyword>
<accession>A0A917U918</accession>
<sequence>MISGLPLPFISDGGSALVVALGAAGMLTSAARAEPDCASHARPSAAEMGATTLGAVAAAAARSRGQRR</sequence>
<evidence type="ECO:0000313" key="2">
    <source>
        <dbReference type="Proteomes" id="UP000642070"/>
    </source>
</evidence>
<name>A0A917U918_9ACTN</name>
<comment type="caution">
    <text evidence="1">The sequence shown here is derived from an EMBL/GenBank/DDBJ whole genome shotgun (WGS) entry which is preliminary data.</text>
</comment>